<dbReference type="SUPFAM" id="SSF81790">
    <property type="entry name" value="Myosin phosphatase inhibitor 17kDa protein, CPI-17"/>
    <property type="match status" value="1"/>
</dbReference>
<dbReference type="Pfam" id="PF05361">
    <property type="entry name" value="PP1_inhibitor"/>
    <property type="match status" value="1"/>
</dbReference>
<dbReference type="EMBL" id="OW152821">
    <property type="protein sequence ID" value="CAH2075817.1"/>
    <property type="molecule type" value="Genomic_DNA"/>
</dbReference>
<reference evidence="5" key="1">
    <citation type="submission" date="2022-03" db="EMBL/GenBank/DDBJ databases">
        <authorList>
            <person name="Martin H S."/>
        </authorList>
    </citation>
    <scope>NUCLEOTIDE SEQUENCE</scope>
</reference>
<feature type="non-terminal residue" evidence="5">
    <location>
        <position position="1"/>
    </location>
</feature>
<comment type="similarity">
    <text evidence="1">Belongs to the PP1 inhibitor family.</text>
</comment>
<dbReference type="InterPro" id="IPR008025">
    <property type="entry name" value="CPI-17"/>
</dbReference>
<evidence type="ECO:0000313" key="5">
    <source>
        <dbReference type="EMBL" id="CAH2075817.1"/>
    </source>
</evidence>
<dbReference type="InterPro" id="IPR036658">
    <property type="entry name" value="CPI-17_sf"/>
</dbReference>
<keyword evidence="6" id="KW-1185">Reference proteome</keyword>
<evidence type="ECO:0000256" key="4">
    <source>
        <dbReference type="SAM" id="MobiDB-lite"/>
    </source>
</evidence>
<protein>
    <recommendedName>
        <fullName evidence="7">Protein phosphatase 1 regulatory subunit 14B</fullName>
    </recommendedName>
</protein>
<dbReference type="Gene3D" id="1.10.150.220">
    <property type="entry name" value="CPI-17"/>
    <property type="match status" value="1"/>
</dbReference>
<feature type="region of interest" description="Disordered" evidence="4">
    <location>
        <begin position="22"/>
        <end position="99"/>
    </location>
</feature>
<evidence type="ECO:0000313" key="6">
    <source>
        <dbReference type="Proteomes" id="UP000837857"/>
    </source>
</evidence>
<name>A0ABN8J9A5_9NEOP</name>
<evidence type="ECO:0008006" key="7">
    <source>
        <dbReference type="Google" id="ProtNLM"/>
    </source>
</evidence>
<dbReference type="Proteomes" id="UP000837857">
    <property type="component" value="Chromosome 9"/>
</dbReference>
<proteinExistence type="inferred from homology"/>
<accession>A0ABN8J9A5</accession>
<keyword evidence="2" id="KW-0597">Phosphoprotein</keyword>
<evidence type="ECO:0000256" key="2">
    <source>
        <dbReference type="ARBA" id="ARBA00022553"/>
    </source>
</evidence>
<evidence type="ECO:0000256" key="3">
    <source>
        <dbReference type="ARBA" id="ARBA00023272"/>
    </source>
</evidence>
<dbReference type="PANTHER" id="PTHR16188:SF14">
    <property type="entry name" value="GEO07393P1"/>
    <property type="match status" value="1"/>
</dbReference>
<gene>
    <name evidence="5" type="ORF">IPOD504_LOCUS17009</name>
</gene>
<evidence type="ECO:0000256" key="1">
    <source>
        <dbReference type="ARBA" id="ARBA00005483"/>
    </source>
</evidence>
<dbReference type="PANTHER" id="PTHR16188">
    <property type="entry name" value="PROTEIN PHOSPHATASE 1 INHIBITOR POTENTIATED BY PROTEIN KINASE C"/>
    <property type="match status" value="1"/>
</dbReference>
<organism evidence="5 6">
    <name type="scientific">Iphiclides podalirius</name>
    <name type="common">scarce swallowtail</name>
    <dbReference type="NCBI Taxonomy" id="110791"/>
    <lineage>
        <taxon>Eukaryota</taxon>
        <taxon>Metazoa</taxon>
        <taxon>Ecdysozoa</taxon>
        <taxon>Arthropoda</taxon>
        <taxon>Hexapoda</taxon>
        <taxon>Insecta</taxon>
        <taxon>Pterygota</taxon>
        <taxon>Neoptera</taxon>
        <taxon>Endopterygota</taxon>
        <taxon>Lepidoptera</taxon>
        <taxon>Glossata</taxon>
        <taxon>Ditrysia</taxon>
        <taxon>Papilionoidea</taxon>
        <taxon>Papilionidae</taxon>
        <taxon>Papilioninae</taxon>
        <taxon>Iphiclides</taxon>
    </lineage>
</organism>
<keyword evidence="3" id="KW-0650">Protein phosphatase inhibitor</keyword>
<sequence>MDISIFASQKLASLFGQLRLAPHWPSRDIETETPRSPPPPRPRRAAPPHRRRPPVDGHSSRESNVCPSTSLNASEQNSAPRARCSEPRRTIARRRRRTALCPAVRAPRASHLAERARGATDRPIISSRGGGAMECGVAAAAGGFGPRAGAAQPHAALSPTERSPAKAGLHVNFSDKGEVKERREKFLTAKYGSHQMALIRKRLAVEMWLYDELQKLYETPVSDNLRAAAGAREGAAAAAGAGGGGASQEVEVDIDELLDMDSDEIRRRHLTTLLADAKKPQKEVHKFINELLEKAKTL</sequence>
<feature type="compositionally biased region" description="Polar residues" evidence="4">
    <location>
        <begin position="62"/>
        <end position="79"/>
    </location>
</feature>
<feature type="compositionally biased region" description="Basic residues" evidence="4">
    <location>
        <begin position="41"/>
        <end position="52"/>
    </location>
</feature>